<evidence type="ECO:0000256" key="1">
    <source>
        <dbReference type="SAM" id="MobiDB-lite"/>
    </source>
</evidence>
<dbReference type="Gene3D" id="2.130.10.10">
    <property type="entry name" value="YVTN repeat-like/Quinoprotein amine dehydrogenase"/>
    <property type="match status" value="1"/>
</dbReference>
<keyword evidence="3" id="KW-1185">Reference proteome</keyword>
<dbReference type="InterPro" id="IPR045111">
    <property type="entry name" value="Vps41/Vps8"/>
</dbReference>
<dbReference type="EMBL" id="GG662651">
    <property type="protein sequence ID" value="EAR98443.2"/>
    <property type="molecule type" value="Genomic_DNA"/>
</dbReference>
<gene>
    <name evidence="2" type="ORF">TTHERM_00290710</name>
</gene>
<dbReference type="InParanoid" id="I7M8M2"/>
<dbReference type="InterPro" id="IPR015943">
    <property type="entry name" value="WD40/YVTN_repeat-like_dom_sf"/>
</dbReference>
<feature type="compositionally biased region" description="Low complexity" evidence="1">
    <location>
        <begin position="1450"/>
        <end position="1472"/>
    </location>
</feature>
<feature type="region of interest" description="Disordered" evidence="1">
    <location>
        <begin position="1441"/>
        <end position="1485"/>
    </location>
</feature>
<dbReference type="PANTHER" id="PTHR12616:SF8">
    <property type="entry name" value="VACUOLAR PROTEIN SORTING-ASSOCIATED PROTEIN 8 HOMOLOG"/>
    <property type="match status" value="1"/>
</dbReference>
<proteinExistence type="predicted"/>
<dbReference type="KEGG" id="tet:TTHERM_00290710"/>
<dbReference type="Proteomes" id="UP000009168">
    <property type="component" value="Unassembled WGS sequence"/>
</dbReference>
<accession>I7M8M2</accession>
<dbReference type="GO" id="GO:0030897">
    <property type="term" value="C:HOPS complex"/>
    <property type="evidence" value="ECO:0007669"/>
    <property type="project" value="TreeGrafter"/>
</dbReference>
<dbReference type="SUPFAM" id="SSF50978">
    <property type="entry name" value="WD40 repeat-like"/>
    <property type="match status" value="1"/>
</dbReference>
<organism evidence="2 3">
    <name type="scientific">Tetrahymena thermophila (strain SB210)</name>
    <dbReference type="NCBI Taxonomy" id="312017"/>
    <lineage>
        <taxon>Eukaryota</taxon>
        <taxon>Sar</taxon>
        <taxon>Alveolata</taxon>
        <taxon>Ciliophora</taxon>
        <taxon>Intramacronucleata</taxon>
        <taxon>Oligohymenophorea</taxon>
        <taxon>Hymenostomatida</taxon>
        <taxon>Tetrahymenina</taxon>
        <taxon>Tetrahymenidae</taxon>
        <taxon>Tetrahymena</taxon>
    </lineage>
</organism>
<evidence type="ECO:0000313" key="3">
    <source>
        <dbReference type="Proteomes" id="UP000009168"/>
    </source>
</evidence>
<dbReference type="GO" id="GO:0005770">
    <property type="term" value="C:late endosome"/>
    <property type="evidence" value="ECO:0007669"/>
    <property type="project" value="TreeGrafter"/>
</dbReference>
<dbReference type="OrthoDB" id="289913at2759"/>
<dbReference type="RefSeq" id="XP_001018688.2">
    <property type="nucleotide sequence ID" value="XM_001018688.3"/>
</dbReference>
<protein>
    <submittedName>
        <fullName evidence="2">Corvet complex core vacuolar protein</fullName>
    </submittedName>
</protein>
<dbReference type="GO" id="GO:0006623">
    <property type="term" value="P:protein targeting to vacuole"/>
    <property type="evidence" value="ECO:0007669"/>
    <property type="project" value="InterPro"/>
</dbReference>
<dbReference type="GO" id="GO:0034058">
    <property type="term" value="P:endosomal vesicle fusion"/>
    <property type="evidence" value="ECO:0007669"/>
    <property type="project" value="TreeGrafter"/>
</dbReference>
<name>I7M8M2_TETTS</name>
<dbReference type="GeneID" id="7839571"/>
<dbReference type="PANTHER" id="PTHR12616">
    <property type="entry name" value="VACUOLAR PROTEIN SORTING VPS41"/>
    <property type="match status" value="1"/>
</dbReference>
<evidence type="ECO:0000313" key="2">
    <source>
        <dbReference type="EMBL" id="EAR98443.2"/>
    </source>
</evidence>
<reference evidence="3" key="1">
    <citation type="journal article" date="2006" name="PLoS Biol.">
        <title>Macronuclear genome sequence of the ciliate Tetrahymena thermophila, a model eukaryote.</title>
        <authorList>
            <person name="Eisen J.A."/>
            <person name="Coyne R.S."/>
            <person name="Wu M."/>
            <person name="Wu D."/>
            <person name="Thiagarajan M."/>
            <person name="Wortman J.R."/>
            <person name="Badger J.H."/>
            <person name="Ren Q."/>
            <person name="Amedeo P."/>
            <person name="Jones K.M."/>
            <person name="Tallon L.J."/>
            <person name="Delcher A.L."/>
            <person name="Salzberg S.L."/>
            <person name="Silva J.C."/>
            <person name="Haas B.J."/>
            <person name="Majoros W.H."/>
            <person name="Farzad M."/>
            <person name="Carlton J.M."/>
            <person name="Smith R.K. Jr."/>
            <person name="Garg J."/>
            <person name="Pearlman R.E."/>
            <person name="Karrer K.M."/>
            <person name="Sun L."/>
            <person name="Manning G."/>
            <person name="Elde N.C."/>
            <person name="Turkewitz A.P."/>
            <person name="Asai D.J."/>
            <person name="Wilkes D.E."/>
            <person name="Wang Y."/>
            <person name="Cai H."/>
            <person name="Collins K."/>
            <person name="Stewart B.A."/>
            <person name="Lee S.R."/>
            <person name="Wilamowska K."/>
            <person name="Weinberg Z."/>
            <person name="Ruzzo W.L."/>
            <person name="Wloga D."/>
            <person name="Gaertig J."/>
            <person name="Frankel J."/>
            <person name="Tsao C.-C."/>
            <person name="Gorovsky M.A."/>
            <person name="Keeling P.J."/>
            <person name="Waller R.F."/>
            <person name="Patron N.J."/>
            <person name="Cherry J.M."/>
            <person name="Stover N.A."/>
            <person name="Krieger C.J."/>
            <person name="del Toro C."/>
            <person name="Ryder H.F."/>
            <person name="Williamson S.C."/>
            <person name="Barbeau R.A."/>
            <person name="Hamilton E.P."/>
            <person name="Orias E."/>
        </authorList>
    </citation>
    <scope>NUCLEOTIDE SEQUENCE [LARGE SCALE GENOMIC DNA]</scope>
    <source>
        <strain evidence="3">SB210</strain>
    </source>
</reference>
<sequence>MDQKDKKLLADSNIDINSFLLDNLNSLDMNQLDDILQNENNYSDNKKVEKQIKVVDDNAITLEEIEKLESSNVNLLKQKQQQIQFEEIYKKDPLEAVNSIEMQTACLDKKTIEYYQIEFPQIFGQQQTYIGNNQIKTISFTNIDYIKLYEKSKIKITTLYVGSGEVFLGTNSGEILRYKKEEDKPLVLYESSQKSPVTCMDIRQQFIVVGYLDGSINLFNLKKAQLSMQVKIHNTEVYFVKFFHDIYSADPLHEKEVEKITELSFLSCDSGELQKTIFSKGMLSGIKSSSENYPDLYSYYDIIKRSQKSREEVKIQNQDEMIFQKVINYKCQPISLKNITVLLQAFVTKDSIIILSESARTQPMIVFYEKRNNERFRDVDSDCIPVIDFHKDILMIGWGSIVYVVKLQLQFKQTTNNEQIVENQFPLKHRFYINQTNILYSSFIRNNIIFLIDNTNTCHIVNFLKFAKDQYKYNDNGGAEQSLNAHVFQSYNIQKITKSRQLQIDNRLIKSFYNSIQILNEKIYVLSLTTTNVEQQHQILEGEILQWEIQLNLKFDSRKDLASQIQTLEICLQIYQGKNQSFGEISTFKSDLKNYIARKVKESFERYLIDLINFRIKNSPQKIKMISDISEINTKPFVDIIGENVLEIVKQNNALMMYMKYLIFTDNVQFMFTEFLNRIRHVQLLKDSFFQSLEPYIVLEYIKFIPNEEIFKEFFTYFDSKNKHDIIAKFIFCIDKQQQLEYRYIKRLCNKLELLSASIFISTNFENNFKAPLQQMVSDLDSLSSSSSLQKSSDGSSQTNLIYTKEWIGYKLLWYIKRSLSSIVFPNTQMDDTQWSEAVNSIFEWIFFERNLIKILKIDPDLALQNILMFFKGYSSEFLKIKEQEYKQKFQKLLQYDDKINRNVQSDKNGNGEAIKIKDSLKTLICKYIKYVISQENTDKYLPKDTFNYFYLLLAEVKEKDVQIDQELSTEAIYFLLENPNSHFYRNKDWALEIEYRSKQIIKLIEPHISKNKLNLSEILRKALNSPFVEVCSYIYRYQGDFEQAIKIYLETSFVDIRFKIFSFIKELLDTNSEKQAQIIEKIFIHLPKLLAINYHYTKELLEKIQNYDIHAIIKALNGQEELTFKILSEYIHDQRKKIIEESLSIPQNEIYLYMLYMKLLIKFQPSEVVNELKTQLYSLEEVQQILKESNHLQGTAYVLSRFGNIKGALEIHLDLIKRYLNRKDKPHSIKEFTDGTELLLKNNKRGDEDSENNWFFWITGIQRIEQNIPKEMIEFQKKFEEESFEALIHNVQLSSILQNKDLLPLLGSNSSENFNQKSKLYETLQTLLKSYSFEQKIFEYSKDILYFEYCRKENVSFRLQKKGIKINFACSNCKKELQKDFTHYYCYHTYCSDCDKSLCLICFENQKNTFQNILNREEQKSINLKYQKYIQLEEEKKKKVQEDKEKKNNNNNNLNQKQIQEQKNAQEQQLQKNRKLKKLKNFDKNLQESRAEQLNFFE</sequence>
<dbReference type="InterPro" id="IPR036322">
    <property type="entry name" value="WD40_repeat_dom_sf"/>
</dbReference>